<evidence type="ECO:0000259" key="4">
    <source>
        <dbReference type="Pfam" id="PF00656"/>
    </source>
</evidence>
<dbReference type="InterPro" id="IPR011600">
    <property type="entry name" value="Pept_C14_caspase"/>
</dbReference>
<evidence type="ECO:0000313" key="6">
    <source>
        <dbReference type="Proteomes" id="UP000054279"/>
    </source>
</evidence>
<dbReference type="EMBL" id="KN837182">
    <property type="protein sequence ID" value="KIJ36099.1"/>
    <property type="molecule type" value="Genomic_DNA"/>
</dbReference>
<dbReference type="GO" id="GO:0006508">
    <property type="term" value="P:proteolysis"/>
    <property type="evidence" value="ECO:0007669"/>
    <property type="project" value="InterPro"/>
</dbReference>
<dbReference type="Proteomes" id="UP000054279">
    <property type="component" value="Unassembled WGS sequence"/>
</dbReference>
<gene>
    <name evidence="5" type="ORF">M422DRAFT_261646</name>
</gene>
<keyword evidence="3" id="KW-0788">Thiol protease</keyword>
<evidence type="ECO:0000256" key="3">
    <source>
        <dbReference type="ARBA" id="ARBA00022807"/>
    </source>
</evidence>
<dbReference type="PANTHER" id="PTHR48104">
    <property type="entry name" value="METACASPASE-4"/>
    <property type="match status" value="1"/>
</dbReference>
<proteinExistence type="inferred from homology"/>
<evidence type="ECO:0000256" key="1">
    <source>
        <dbReference type="ARBA" id="ARBA00009005"/>
    </source>
</evidence>
<evidence type="ECO:0000256" key="2">
    <source>
        <dbReference type="ARBA" id="ARBA00022703"/>
    </source>
</evidence>
<dbReference type="SUPFAM" id="SSF52129">
    <property type="entry name" value="Caspase-like"/>
    <property type="match status" value="1"/>
</dbReference>
<keyword evidence="3" id="KW-0378">Hydrolase</keyword>
<dbReference type="HOGENOM" id="CLU_011935_1_0_1"/>
<reference evidence="5 6" key="1">
    <citation type="submission" date="2014-06" db="EMBL/GenBank/DDBJ databases">
        <title>Evolutionary Origins and Diversification of the Mycorrhizal Mutualists.</title>
        <authorList>
            <consortium name="DOE Joint Genome Institute"/>
            <consortium name="Mycorrhizal Genomics Consortium"/>
            <person name="Kohler A."/>
            <person name="Kuo A."/>
            <person name="Nagy L.G."/>
            <person name="Floudas D."/>
            <person name="Copeland A."/>
            <person name="Barry K.W."/>
            <person name="Cichocki N."/>
            <person name="Veneault-Fourrey C."/>
            <person name="LaButti K."/>
            <person name="Lindquist E.A."/>
            <person name="Lipzen A."/>
            <person name="Lundell T."/>
            <person name="Morin E."/>
            <person name="Murat C."/>
            <person name="Riley R."/>
            <person name="Ohm R."/>
            <person name="Sun H."/>
            <person name="Tunlid A."/>
            <person name="Henrissat B."/>
            <person name="Grigoriev I.V."/>
            <person name="Hibbett D.S."/>
            <person name="Martin F."/>
        </authorList>
    </citation>
    <scope>NUCLEOTIDE SEQUENCE [LARGE SCALE GENOMIC DNA]</scope>
    <source>
        <strain evidence="5 6">SS14</strain>
    </source>
</reference>
<keyword evidence="3" id="KW-0645">Protease</keyword>
<name>A0A0C9UMM4_SPHS4</name>
<protein>
    <recommendedName>
        <fullName evidence="4">Peptidase C14 caspase domain-containing protein</fullName>
    </recommendedName>
</protein>
<feature type="domain" description="Peptidase C14 caspase" evidence="4">
    <location>
        <begin position="57"/>
        <end position="317"/>
    </location>
</feature>
<dbReference type="GO" id="GO:0005737">
    <property type="term" value="C:cytoplasm"/>
    <property type="evidence" value="ECO:0007669"/>
    <property type="project" value="TreeGrafter"/>
</dbReference>
<accession>A0A0C9UMM4</accession>
<dbReference type="GO" id="GO:0004197">
    <property type="term" value="F:cysteine-type endopeptidase activity"/>
    <property type="evidence" value="ECO:0007669"/>
    <property type="project" value="InterPro"/>
</dbReference>
<organism evidence="5 6">
    <name type="scientific">Sphaerobolus stellatus (strain SS14)</name>
    <dbReference type="NCBI Taxonomy" id="990650"/>
    <lineage>
        <taxon>Eukaryota</taxon>
        <taxon>Fungi</taxon>
        <taxon>Dikarya</taxon>
        <taxon>Basidiomycota</taxon>
        <taxon>Agaricomycotina</taxon>
        <taxon>Agaricomycetes</taxon>
        <taxon>Phallomycetidae</taxon>
        <taxon>Geastrales</taxon>
        <taxon>Sphaerobolaceae</taxon>
        <taxon>Sphaerobolus</taxon>
    </lineage>
</organism>
<dbReference type="PANTHER" id="PTHR48104:SF30">
    <property type="entry name" value="METACASPASE-1"/>
    <property type="match status" value="1"/>
</dbReference>
<dbReference type="AlphaFoldDB" id="A0A0C9UMM4"/>
<dbReference type="OrthoDB" id="3223806at2759"/>
<dbReference type="InterPro" id="IPR029030">
    <property type="entry name" value="Caspase-like_dom_sf"/>
</dbReference>
<dbReference type="Gene3D" id="3.40.50.1460">
    <property type="match status" value="1"/>
</dbReference>
<dbReference type="Pfam" id="PF00656">
    <property type="entry name" value="Peptidase_C14"/>
    <property type="match status" value="1"/>
</dbReference>
<sequence>MILSSLGTPISKFSDLFWYLLHEHRESHTALDLNINYIQAAATVAAPVVIEDKRNIFALIIGINVYADATVISSLKGPVPDAQAFRDYLLKDLHVSQENIKILLNQEATRSQIIEGFLALQGNARIKKGDAIVIFYAGHGLEADSPPGWESGDPDNKIQMILPYDFTKQDGYDIHGIPDRTIAALLDGLAEAKGDNITVIFDCCHSGGGARNETDDEELVRSVDIDVTVPADLDKSIWSGDDTHRGISFPEGFLHRGLNSHVLLAACGAKESAYERRGRGNFTQALLKLLKTVSAEKLTYASVLQKMEKIRRQNPQCEGANRNRILFNSRPPPAGPHYFYIYKKHHEYILAAGEIHGVTAGDEFTIYSDKTSSTPLGVLTVPDDKSIGPFSTTLYPQTSIPILFPEHSVAVKSKAGKTVDLLLQAPLDVRLMSLYKKLSKLMEQNDPTGIHLVKEGAGAKLGIRITPNNQIAFDVLDPEVTLDGSGVTQLPYTVDITDVEQLYLAIRRAAHYYRCLGYEGNNKTIRNNVSVEFIELKYTGFHDIHGLPFTEPIGNPLNSNGVVDIVPRNSIYGFKVINNSSRDLYMNAFYFDNVDFSIDSYYKSHTAGQFITDPTLKANGGSVTIGYGSGGAMPFKFVLNYDDVDTEIGFMKIFLTSENVDLSSISQASPFSPDKRKITEAKPHMEPISSTALLKIVQRRFPATSSSHLEHTLFPIQVPKIMIPKIAAQSASNILVEADSRHNVFRRYWFGVQMKAEELPGIISVQLETSSKGFARESDDVQGGWFELAVMPRSYPRGTRITKKLLETKRDKSKILLTWHSHNVVLHKQYQNQSGIVFGEDADLWKHISGGDWISVLACARSPKSVCDGSVGKLIINEYAD</sequence>
<dbReference type="InterPro" id="IPR050452">
    <property type="entry name" value="Metacaspase"/>
</dbReference>
<comment type="similarity">
    <text evidence="1">Belongs to the peptidase C14B family.</text>
</comment>
<dbReference type="GO" id="GO:0006915">
    <property type="term" value="P:apoptotic process"/>
    <property type="evidence" value="ECO:0007669"/>
    <property type="project" value="UniProtKB-KW"/>
</dbReference>
<keyword evidence="2" id="KW-0053">Apoptosis</keyword>
<evidence type="ECO:0000313" key="5">
    <source>
        <dbReference type="EMBL" id="KIJ36099.1"/>
    </source>
</evidence>
<keyword evidence="6" id="KW-1185">Reference proteome</keyword>